<dbReference type="Pfam" id="PF00069">
    <property type="entry name" value="Pkinase"/>
    <property type="match status" value="1"/>
</dbReference>
<dbReference type="Pfam" id="PF00560">
    <property type="entry name" value="LRR_1"/>
    <property type="match status" value="1"/>
</dbReference>
<dbReference type="PANTHER" id="PTHR48007">
    <property type="entry name" value="LEUCINE-RICH REPEAT RECEPTOR-LIKE PROTEIN KINASE PXC1"/>
    <property type="match status" value="1"/>
</dbReference>
<evidence type="ECO:0000256" key="6">
    <source>
        <dbReference type="ARBA" id="ARBA00023136"/>
    </source>
</evidence>
<dbReference type="Proteomes" id="UP001652600">
    <property type="component" value="Chromosome 8"/>
</dbReference>
<evidence type="ECO:0000313" key="10">
    <source>
        <dbReference type="RefSeq" id="XP_050945194.1"/>
    </source>
</evidence>
<dbReference type="SUPFAM" id="SSF56112">
    <property type="entry name" value="Protein kinase-like (PK-like)"/>
    <property type="match status" value="1"/>
</dbReference>
<gene>
    <name evidence="10" type="primary">LOC127150729</name>
</gene>
<dbReference type="Gene3D" id="3.30.200.20">
    <property type="entry name" value="Phosphorylase Kinase, domain 1"/>
    <property type="match status" value="1"/>
</dbReference>
<dbReference type="InterPro" id="IPR001611">
    <property type="entry name" value="Leu-rich_rpt"/>
</dbReference>
<dbReference type="InterPro" id="IPR046959">
    <property type="entry name" value="PRK1-6/SRF4-like"/>
</dbReference>
<accession>A0ABM3L586</accession>
<dbReference type="InterPro" id="IPR000719">
    <property type="entry name" value="Prot_kinase_dom"/>
</dbReference>
<keyword evidence="6 7" id="KW-0472">Membrane</keyword>
<evidence type="ECO:0000256" key="3">
    <source>
        <dbReference type="ARBA" id="ARBA00022692"/>
    </source>
</evidence>
<dbReference type="InterPro" id="IPR011009">
    <property type="entry name" value="Kinase-like_dom_sf"/>
</dbReference>
<dbReference type="SUPFAM" id="SSF52058">
    <property type="entry name" value="L domain-like"/>
    <property type="match status" value="1"/>
</dbReference>
<dbReference type="RefSeq" id="XP_050945194.1">
    <property type="nucleotide sequence ID" value="XM_051089237.1"/>
</dbReference>
<keyword evidence="4" id="KW-0677">Repeat</keyword>
<keyword evidence="9" id="KW-1185">Reference proteome</keyword>
<dbReference type="Pfam" id="PF05631">
    <property type="entry name" value="MFS_5"/>
    <property type="match status" value="1"/>
</dbReference>
<protein>
    <submittedName>
        <fullName evidence="10">Inactive leucine-rich repeat receptor-like serine/threonine-protein kinase At1g60630</fullName>
    </submittedName>
</protein>
<evidence type="ECO:0000256" key="2">
    <source>
        <dbReference type="ARBA" id="ARBA00022614"/>
    </source>
</evidence>
<name>A0ABM3L586_CUCME</name>
<dbReference type="PROSITE" id="PS50011">
    <property type="entry name" value="PROTEIN_KINASE_DOM"/>
    <property type="match status" value="1"/>
</dbReference>
<feature type="domain" description="Protein kinase" evidence="8">
    <location>
        <begin position="472"/>
        <end position="564"/>
    </location>
</feature>
<evidence type="ECO:0000256" key="1">
    <source>
        <dbReference type="ARBA" id="ARBA00004370"/>
    </source>
</evidence>
<keyword evidence="3 7" id="KW-0812">Transmembrane</keyword>
<dbReference type="InterPro" id="IPR008509">
    <property type="entry name" value="MOT2/MFSD5"/>
</dbReference>
<evidence type="ECO:0000256" key="7">
    <source>
        <dbReference type="SAM" id="Phobius"/>
    </source>
</evidence>
<dbReference type="GeneID" id="127150729"/>
<keyword evidence="5 7" id="KW-1133">Transmembrane helix</keyword>
<feature type="transmembrane region" description="Helical" evidence="7">
    <location>
        <begin position="371"/>
        <end position="392"/>
    </location>
</feature>
<organism evidence="9 10">
    <name type="scientific">Cucumis melo</name>
    <name type="common">Muskmelon</name>
    <dbReference type="NCBI Taxonomy" id="3656"/>
    <lineage>
        <taxon>Eukaryota</taxon>
        <taxon>Viridiplantae</taxon>
        <taxon>Streptophyta</taxon>
        <taxon>Embryophyta</taxon>
        <taxon>Tracheophyta</taxon>
        <taxon>Spermatophyta</taxon>
        <taxon>Magnoliopsida</taxon>
        <taxon>eudicotyledons</taxon>
        <taxon>Gunneridae</taxon>
        <taxon>Pentapetalae</taxon>
        <taxon>rosids</taxon>
        <taxon>fabids</taxon>
        <taxon>Cucurbitales</taxon>
        <taxon>Cucurbitaceae</taxon>
        <taxon>Benincaseae</taxon>
        <taxon>Cucumis</taxon>
    </lineage>
</organism>
<sequence>MWTVLCDTLASKLMAPDYTLPAALCYIGAGNIDKTVEIWSKSLSTRCEGKSYVDLLQNPEVLDKVGIKPPHGVLSKGPHDCGKAIFLGNGLVAILTGLFRNVLVDSLSLGPVAPFDAACFLAIGMIIIMTSWTENYADPSERKNLLTQFRGDEDVHTVGTPPWLRFNIELEKPIDVLEKKVNIGLEKPIDVVDNEVEIEDSGKKLPVEKAVSVIGFGYDLCNDLSGLVNLKSLYLSDNNFSGEFPSSISNLHRLKVVVLSGNKISGPIPETLLKLRRLYVLHLQDNQLTGSIPPFNQTSLRFFNVSNNHLSGDIPVTPTLARFNVSSFSSNLELCGEQVQNPCGNISVAPSLSPSFPLIPGSSSSSRRHKLVKIIAGSVGGFVGLLLIILLLCMICKCRERKSLSEVRNKGIGEEGVEETPGTAGGCGGGGGGGNNGGKQGGFSWESEGLGSLVFCGAGDQKMTYSLEDLLKASAETLGRGTIGSTYKAVMESGYIVTVKRLKDSRYPRAEEFGRQMEVLGRLRHPNLVPLRAYFQAKEERLLVYDYFPNGSLFSLIHVGRAGG</sequence>
<evidence type="ECO:0000256" key="4">
    <source>
        <dbReference type="ARBA" id="ARBA00022737"/>
    </source>
</evidence>
<dbReference type="Pfam" id="PF13855">
    <property type="entry name" value="LRR_8"/>
    <property type="match status" value="1"/>
</dbReference>
<comment type="subcellular location">
    <subcellularLocation>
        <location evidence="1">Membrane</location>
    </subcellularLocation>
</comment>
<dbReference type="InterPro" id="IPR032675">
    <property type="entry name" value="LRR_dom_sf"/>
</dbReference>
<evidence type="ECO:0000313" key="9">
    <source>
        <dbReference type="Proteomes" id="UP001652600"/>
    </source>
</evidence>
<proteinExistence type="predicted"/>
<keyword evidence="2" id="KW-0433">Leucine-rich repeat</keyword>
<evidence type="ECO:0000259" key="8">
    <source>
        <dbReference type="PROSITE" id="PS50011"/>
    </source>
</evidence>
<dbReference type="Gene3D" id="1.25.40.1030">
    <property type="match status" value="1"/>
</dbReference>
<reference evidence="10" key="1">
    <citation type="submission" date="2025-08" db="UniProtKB">
        <authorList>
            <consortium name="RefSeq"/>
        </authorList>
    </citation>
    <scope>IDENTIFICATION</scope>
    <source>
        <tissue evidence="10">Stem</tissue>
    </source>
</reference>
<evidence type="ECO:0000256" key="5">
    <source>
        <dbReference type="ARBA" id="ARBA00022989"/>
    </source>
</evidence>
<dbReference type="Gene3D" id="3.80.10.10">
    <property type="entry name" value="Ribonuclease Inhibitor"/>
    <property type="match status" value="1"/>
</dbReference>
<dbReference type="PANTHER" id="PTHR48007:SF39">
    <property type="entry name" value="PROTEIN KINASE DOMAIN-CONTAINING PROTEIN"/>
    <property type="match status" value="1"/>
</dbReference>